<keyword evidence="16" id="KW-1185">Reference proteome</keyword>
<feature type="transmembrane region" description="Helical" evidence="12">
    <location>
        <begin position="176"/>
        <end position="197"/>
    </location>
</feature>
<gene>
    <name evidence="12 15" type="primary">kup</name>
    <name evidence="15" type="ORF">GCM10010971_40500</name>
</gene>
<dbReference type="HAMAP" id="MF_01522">
    <property type="entry name" value="Kup"/>
    <property type="match status" value="1"/>
</dbReference>
<evidence type="ECO:0000313" key="16">
    <source>
        <dbReference type="Proteomes" id="UP000621859"/>
    </source>
</evidence>
<feature type="domain" description="K+ potassium transporter integral membrane" evidence="13">
    <location>
        <begin position="18"/>
        <end position="471"/>
    </location>
</feature>
<keyword evidence="11 12" id="KW-0472">Membrane</keyword>
<evidence type="ECO:0000313" key="15">
    <source>
        <dbReference type="EMBL" id="GGP28231.1"/>
    </source>
</evidence>
<keyword evidence="5 12" id="KW-0633">Potassium transport</keyword>
<dbReference type="Pfam" id="PF22776">
    <property type="entry name" value="K_trans_C"/>
    <property type="match status" value="1"/>
</dbReference>
<dbReference type="InterPro" id="IPR053951">
    <property type="entry name" value="K_trans_N"/>
</dbReference>
<evidence type="ECO:0000256" key="3">
    <source>
        <dbReference type="ARBA" id="ARBA00022448"/>
    </source>
</evidence>
<feature type="transmembrane region" description="Helical" evidence="12">
    <location>
        <begin position="217"/>
        <end position="240"/>
    </location>
</feature>
<evidence type="ECO:0000256" key="1">
    <source>
        <dbReference type="ARBA" id="ARBA00004141"/>
    </source>
</evidence>
<sequence>MGANHGQAPSASRLAGLTVGAIGVVYGDIGTSPLYTLKTCLTAHGNLPINAENILGVLSLIFWAIMIVVSAKYVVVIMRADNRGEGGILALMALALRDLDPRSRKGLLLMGLGIFGASLFYGDGIITPAISVLSAFEGISVISHTLDPYIVPLTIIVLVALFAIQRHGTSKVGKLFGPIMVFWFLTLAVMGLRSILHAPEVFAAINPLNGARFIADYPLRGFVIMGAVVLSVTGGEALYADMGHFGQKSIKIAWFSLVLPSLILCYFGQGALLLHNPAAIKNPFFLLAPQWALAPLVILAAAATVIASQAVISGAFSMTNQAVQLGYCPRVDIDHTSDQEIGQIYVPQINWFLMVAVILLVLAFRTSDNLASAYGLSVCGTMVMTTLLAFNVLGKTLDAGRKMLFRIVLIGFLVVDLIFLSSNMLKLPDGGWVPLVMGLFIFTLMTTWKRGRTLLGDRLREGELPLQGFVESLEAAPPQRVEGTAIFMTTSADSVPHALLHNLKHNKVLHEKVVFLTIRTADIPFVAKREKVVVPKLGESFYQVIATYGFKEEPSVPAILRQVTELQPELEFDPMQTSFFLSRETIVEGKYPAMAWWRRKVFSLMTRNATRATSYFKIPPNRVVEMGMQVEL</sequence>
<feature type="transmembrane region" description="Helical" evidence="12">
    <location>
        <begin position="349"/>
        <end position="367"/>
    </location>
</feature>
<comment type="function">
    <text evidence="12">Transport of potassium into the cell. Likely operates as a K(+):H(+) symporter.</text>
</comment>
<protein>
    <recommendedName>
        <fullName evidence="12">Probable potassium transport system protein Kup</fullName>
    </recommendedName>
</protein>
<feature type="transmembrane region" description="Helical" evidence="12">
    <location>
        <begin position="404"/>
        <end position="425"/>
    </location>
</feature>
<feature type="transmembrane region" description="Helical" evidence="12">
    <location>
        <begin position="373"/>
        <end position="392"/>
    </location>
</feature>
<dbReference type="PANTHER" id="PTHR30540:SF79">
    <property type="entry name" value="LOW AFFINITY POTASSIUM TRANSPORT SYSTEM PROTEIN KUP"/>
    <property type="match status" value="1"/>
</dbReference>
<evidence type="ECO:0000256" key="4">
    <source>
        <dbReference type="ARBA" id="ARBA00022475"/>
    </source>
</evidence>
<dbReference type="InterPro" id="IPR023051">
    <property type="entry name" value="Kup"/>
</dbReference>
<evidence type="ECO:0000256" key="12">
    <source>
        <dbReference type="HAMAP-Rule" id="MF_01522"/>
    </source>
</evidence>
<feature type="transmembrane region" description="Helical" evidence="12">
    <location>
        <begin position="252"/>
        <end position="272"/>
    </location>
</feature>
<evidence type="ECO:0000259" key="14">
    <source>
        <dbReference type="Pfam" id="PF22776"/>
    </source>
</evidence>
<keyword evidence="10 12" id="KW-0406">Ion transport</keyword>
<keyword evidence="8 12" id="KW-0630">Potassium</keyword>
<feature type="domain" description="K+ potassium transporter C-terminal" evidence="14">
    <location>
        <begin position="483"/>
        <end position="632"/>
    </location>
</feature>
<evidence type="ECO:0000256" key="7">
    <source>
        <dbReference type="ARBA" id="ARBA00022847"/>
    </source>
</evidence>
<feature type="transmembrane region" description="Helical" evidence="12">
    <location>
        <begin position="146"/>
        <end position="164"/>
    </location>
</feature>
<evidence type="ECO:0000256" key="10">
    <source>
        <dbReference type="ARBA" id="ARBA00023065"/>
    </source>
</evidence>
<reference evidence="16" key="1">
    <citation type="journal article" date="2019" name="Int. J. Syst. Evol. Microbiol.">
        <title>The Global Catalogue of Microorganisms (GCM) 10K type strain sequencing project: providing services to taxonomists for standard genome sequencing and annotation.</title>
        <authorList>
            <consortium name="The Broad Institute Genomics Platform"/>
            <consortium name="The Broad Institute Genome Sequencing Center for Infectious Disease"/>
            <person name="Wu L."/>
            <person name="Ma J."/>
        </authorList>
    </citation>
    <scope>NUCLEOTIDE SEQUENCE [LARGE SCALE GENOMIC DNA]</scope>
    <source>
        <strain evidence="16">CGMCC 1.8860</strain>
    </source>
</reference>
<dbReference type="InterPro" id="IPR053952">
    <property type="entry name" value="K_trans_C"/>
</dbReference>
<dbReference type="InterPro" id="IPR003855">
    <property type="entry name" value="K+_transporter"/>
</dbReference>
<comment type="catalytic activity">
    <reaction evidence="12">
        <text>K(+)(in) + H(+)(in) = K(+)(out) + H(+)(out)</text>
        <dbReference type="Rhea" id="RHEA:28490"/>
        <dbReference type="ChEBI" id="CHEBI:15378"/>
        <dbReference type="ChEBI" id="CHEBI:29103"/>
    </reaction>
</comment>
<keyword evidence="6 12" id="KW-0812">Transmembrane</keyword>
<evidence type="ECO:0000256" key="9">
    <source>
        <dbReference type="ARBA" id="ARBA00022989"/>
    </source>
</evidence>
<feature type="transmembrane region" description="Helical" evidence="12">
    <location>
        <begin position="292"/>
        <end position="312"/>
    </location>
</feature>
<evidence type="ECO:0000256" key="6">
    <source>
        <dbReference type="ARBA" id="ARBA00022692"/>
    </source>
</evidence>
<feature type="transmembrane region" description="Helical" evidence="12">
    <location>
        <begin position="431"/>
        <end position="448"/>
    </location>
</feature>
<keyword evidence="9 12" id="KW-1133">Transmembrane helix</keyword>
<evidence type="ECO:0000256" key="8">
    <source>
        <dbReference type="ARBA" id="ARBA00022958"/>
    </source>
</evidence>
<dbReference type="EMBL" id="BMLY01000011">
    <property type="protein sequence ID" value="GGP28231.1"/>
    <property type="molecule type" value="Genomic_DNA"/>
</dbReference>
<evidence type="ECO:0000256" key="11">
    <source>
        <dbReference type="ARBA" id="ARBA00023136"/>
    </source>
</evidence>
<evidence type="ECO:0000259" key="13">
    <source>
        <dbReference type="Pfam" id="PF02705"/>
    </source>
</evidence>
<proteinExistence type="inferred from homology"/>
<comment type="similarity">
    <text evidence="2 12">Belongs to the HAK/KUP transporter (TC 2.A.72) family.</text>
</comment>
<comment type="caution">
    <text evidence="15">The sequence shown here is derived from an EMBL/GenBank/DDBJ whole genome shotgun (WGS) entry which is preliminary data.</text>
</comment>
<organism evidence="15 16">
    <name type="scientific">Silvimonas amylolytica</name>
    <dbReference type="NCBI Taxonomy" id="449663"/>
    <lineage>
        <taxon>Bacteria</taxon>
        <taxon>Pseudomonadati</taxon>
        <taxon>Pseudomonadota</taxon>
        <taxon>Betaproteobacteria</taxon>
        <taxon>Neisseriales</taxon>
        <taxon>Chitinibacteraceae</taxon>
        <taxon>Silvimonas</taxon>
    </lineage>
</organism>
<accession>A0ABQ2PSA5</accession>
<evidence type="ECO:0000256" key="5">
    <source>
        <dbReference type="ARBA" id="ARBA00022538"/>
    </source>
</evidence>
<dbReference type="Proteomes" id="UP000621859">
    <property type="component" value="Unassembled WGS sequence"/>
</dbReference>
<dbReference type="Pfam" id="PF02705">
    <property type="entry name" value="K_trans"/>
    <property type="match status" value="1"/>
</dbReference>
<dbReference type="RefSeq" id="WP_188698538.1">
    <property type="nucleotide sequence ID" value="NZ_BMLY01000011.1"/>
</dbReference>
<feature type="transmembrane region" description="Helical" evidence="12">
    <location>
        <begin position="54"/>
        <end position="75"/>
    </location>
</feature>
<comment type="subcellular location">
    <subcellularLocation>
        <location evidence="12">Cell membrane</location>
        <topology evidence="12">Multi-pass membrane protein</topology>
    </subcellularLocation>
    <subcellularLocation>
        <location evidence="1">Membrane</location>
        <topology evidence="1">Multi-pass membrane protein</topology>
    </subcellularLocation>
</comment>
<keyword evidence="4 12" id="KW-1003">Cell membrane</keyword>
<dbReference type="PANTHER" id="PTHR30540">
    <property type="entry name" value="OSMOTIC STRESS POTASSIUM TRANSPORTER"/>
    <property type="match status" value="1"/>
</dbReference>
<evidence type="ECO:0000256" key="2">
    <source>
        <dbReference type="ARBA" id="ARBA00007019"/>
    </source>
</evidence>
<name>A0ABQ2PSA5_9NEIS</name>
<keyword evidence="3 12" id="KW-0813">Transport</keyword>
<feature type="transmembrane region" description="Helical" evidence="12">
    <location>
        <begin position="107"/>
        <end position="126"/>
    </location>
</feature>
<keyword evidence="7 12" id="KW-0769">Symport</keyword>